<dbReference type="GO" id="GO:0004519">
    <property type="term" value="F:endonuclease activity"/>
    <property type="evidence" value="ECO:0007669"/>
    <property type="project" value="UniProtKB-KW"/>
</dbReference>
<gene>
    <name evidence="2" type="ORF">CUT44_16955</name>
</gene>
<reference evidence="2 3" key="1">
    <citation type="submission" date="2017-11" db="EMBL/GenBank/DDBJ databases">
        <title>Streptomyces carmine sp. nov., a novel actinomycete isolated from Sophora alopecuroides in Xinjiang, China.</title>
        <authorList>
            <person name="Wang Y."/>
            <person name="Luo X."/>
            <person name="Wan C."/>
            <person name="Zhang L."/>
        </authorList>
    </citation>
    <scope>NUCLEOTIDE SEQUENCE [LARGE SCALE GENOMIC DNA]</scope>
    <source>
        <strain evidence="2 3">TRM SA0054</strain>
    </source>
</reference>
<dbReference type="EMBL" id="PGGW01000057">
    <property type="protein sequence ID" value="PJE96720.1"/>
    <property type="molecule type" value="Genomic_DNA"/>
</dbReference>
<dbReference type="PANTHER" id="PTHR35400">
    <property type="entry name" value="SLR1083 PROTEIN"/>
    <property type="match status" value="1"/>
</dbReference>
<sequence>MGEPAVVCQPCTPGDPYDPIVCEWDYAVRLWTAMEWPEGYRAEIVDGVVAVAPPASDTHDLIVDEVRRSLCEAVPEGWAVRRRQAVSVPDRSGIYVPDLLVLPQSEPEPGPDGAGGLVPAERARLVVEVTSPSNARHDRGAKAVGCARAGVPLYLLVDAWAPGGPTVLLYGEPAEGAYRLLRGGRFGEAIPLPEPFGFNLDTSPFPTG</sequence>
<dbReference type="PANTHER" id="PTHR35400:SF3">
    <property type="entry name" value="SLL1072 PROTEIN"/>
    <property type="match status" value="1"/>
</dbReference>
<dbReference type="InterPro" id="IPR012296">
    <property type="entry name" value="Nuclease_put_TT1808"/>
</dbReference>
<accession>A0A2M8LXP8</accession>
<feature type="domain" description="Putative restriction endonuclease" evidence="1">
    <location>
        <begin position="36"/>
        <end position="201"/>
    </location>
</feature>
<dbReference type="SUPFAM" id="SSF52980">
    <property type="entry name" value="Restriction endonuclease-like"/>
    <property type="match status" value="1"/>
</dbReference>
<proteinExistence type="predicted"/>
<keyword evidence="2" id="KW-0378">Hydrolase</keyword>
<dbReference type="InterPro" id="IPR011335">
    <property type="entry name" value="Restrct_endonuc-II-like"/>
</dbReference>
<dbReference type="Gene3D" id="3.90.1570.10">
    <property type="entry name" value="tt1808, chain A"/>
    <property type="match status" value="1"/>
</dbReference>
<dbReference type="Proteomes" id="UP000230407">
    <property type="component" value="Unassembled WGS sequence"/>
</dbReference>
<protein>
    <submittedName>
        <fullName evidence="2">Restriction endonuclease</fullName>
    </submittedName>
</protein>
<keyword evidence="2" id="KW-0540">Nuclease</keyword>
<name>A0A2M8LXP8_9ACTN</name>
<evidence type="ECO:0000313" key="3">
    <source>
        <dbReference type="Proteomes" id="UP000230407"/>
    </source>
</evidence>
<dbReference type="AlphaFoldDB" id="A0A2M8LXP8"/>
<keyword evidence="3" id="KW-1185">Reference proteome</keyword>
<organism evidence="2 3">
    <name type="scientific">Streptomyces carminius</name>
    <dbReference type="NCBI Taxonomy" id="2665496"/>
    <lineage>
        <taxon>Bacteria</taxon>
        <taxon>Bacillati</taxon>
        <taxon>Actinomycetota</taxon>
        <taxon>Actinomycetes</taxon>
        <taxon>Kitasatosporales</taxon>
        <taxon>Streptomycetaceae</taxon>
        <taxon>Streptomyces</taxon>
    </lineage>
</organism>
<dbReference type="RefSeq" id="WP_100202704.1">
    <property type="nucleotide sequence ID" value="NZ_PGGW01000057.1"/>
</dbReference>
<keyword evidence="2" id="KW-0255">Endonuclease</keyword>
<dbReference type="Pfam" id="PF05685">
    <property type="entry name" value="Uma2"/>
    <property type="match status" value="1"/>
</dbReference>
<evidence type="ECO:0000313" key="2">
    <source>
        <dbReference type="EMBL" id="PJE96720.1"/>
    </source>
</evidence>
<dbReference type="InterPro" id="IPR008538">
    <property type="entry name" value="Uma2"/>
</dbReference>
<comment type="caution">
    <text evidence="2">The sequence shown here is derived from an EMBL/GenBank/DDBJ whole genome shotgun (WGS) entry which is preliminary data.</text>
</comment>
<evidence type="ECO:0000259" key="1">
    <source>
        <dbReference type="Pfam" id="PF05685"/>
    </source>
</evidence>
<dbReference type="CDD" id="cd06260">
    <property type="entry name" value="DUF820-like"/>
    <property type="match status" value="1"/>
</dbReference>